<accession>A0A5S4GLC0</accession>
<protein>
    <submittedName>
        <fullName evidence="2">Uncharacterized protein</fullName>
    </submittedName>
</protein>
<dbReference type="RefSeq" id="WP_138691188.1">
    <property type="nucleotide sequence ID" value="NZ_JBHSAZ010000026.1"/>
</dbReference>
<name>A0A5S4GLC0_9ACTN</name>
<keyword evidence="3" id="KW-1185">Reference proteome</keyword>
<gene>
    <name evidence="2" type="ORF">ETD85_19615</name>
</gene>
<comment type="caution">
    <text evidence="2">The sequence shown here is derived from an EMBL/GenBank/DDBJ whole genome shotgun (WGS) entry which is preliminary data.</text>
</comment>
<proteinExistence type="predicted"/>
<dbReference type="OrthoDB" id="3541969at2"/>
<organism evidence="2 3">
    <name type="scientific">Nonomuraea zeae</name>
    <dbReference type="NCBI Taxonomy" id="1642303"/>
    <lineage>
        <taxon>Bacteria</taxon>
        <taxon>Bacillati</taxon>
        <taxon>Actinomycetota</taxon>
        <taxon>Actinomycetes</taxon>
        <taxon>Streptosporangiales</taxon>
        <taxon>Streptosporangiaceae</taxon>
        <taxon>Nonomuraea</taxon>
    </lineage>
</organism>
<keyword evidence="1" id="KW-0732">Signal</keyword>
<evidence type="ECO:0000313" key="2">
    <source>
        <dbReference type="EMBL" id="TMR33572.1"/>
    </source>
</evidence>
<reference evidence="2 3" key="1">
    <citation type="submission" date="2019-05" db="EMBL/GenBank/DDBJ databases">
        <title>Draft genome sequence of Nonomuraea zeae DSM 100528.</title>
        <authorList>
            <person name="Saricaoglu S."/>
            <person name="Isik K."/>
        </authorList>
    </citation>
    <scope>NUCLEOTIDE SEQUENCE [LARGE SCALE GENOMIC DNA]</scope>
    <source>
        <strain evidence="2 3">DSM 100528</strain>
    </source>
</reference>
<dbReference type="EMBL" id="VCKX01000055">
    <property type="protein sequence ID" value="TMR33572.1"/>
    <property type="molecule type" value="Genomic_DNA"/>
</dbReference>
<feature type="signal peptide" evidence="1">
    <location>
        <begin position="1"/>
        <end position="23"/>
    </location>
</feature>
<dbReference type="AlphaFoldDB" id="A0A5S4GLC0"/>
<dbReference type="Gene3D" id="2.60.40.20">
    <property type="entry name" value="Alpha-amylase inhibitor"/>
    <property type="match status" value="1"/>
</dbReference>
<dbReference type="InterPro" id="IPR036379">
    <property type="entry name" value="A-amylase_inhib_sf"/>
</dbReference>
<feature type="chain" id="PRO_5024301003" evidence="1">
    <location>
        <begin position="24"/>
        <end position="124"/>
    </location>
</feature>
<evidence type="ECO:0000256" key="1">
    <source>
        <dbReference type="SAM" id="SignalP"/>
    </source>
</evidence>
<dbReference type="GO" id="GO:0015066">
    <property type="term" value="F:alpha-amylase inhibitor activity"/>
    <property type="evidence" value="ECO:0007669"/>
    <property type="project" value="InterPro"/>
</dbReference>
<dbReference type="Proteomes" id="UP000306628">
    <property type="component" value="Unassembled WGS sequence"/>
</dbReference>
<evidence type="ECO:0000313" key="3">
    <source>
        <dbReference type="Proteomes" id="UP000306628"/>
    </source>
</evidence>
<sequence length="124" mass="13509">MRFLSMTFAGAALVAGFAVPAQAATASTFGIAQAAGTARAAGNAPSCVDRYVYREYTGKRNSLNEVMVKTTVRLTNNCKNAVNVKVAWSWARDSDCRKISKGKKIYESIVTTQDREPYQKTKSC</sequence>